<reference evidence="3" key="1">
    <citation type="submission" date="2019-03" db="EMBL/GenBank/DDBJ databases">
        <authorList>
            <person name="Danneels B."/>
        </authorList>
    </citation>
    <scope>NUCLEOTIDE SEQUENCE</scope>
</reference>
<gene>
    <name evidence="2" type="ORF">ANK1_3331</name>
    <name evidence="3" type="ORF">ANK2_3331</name>
</gene>
<feature type="region of interest" description="Disordered" evidence="1">
    <location>
        <begin position="474"/>
        <end position="494"/>
    </location>
</feature>
<feature type="region of interest" description="Disordered" evidence="1">
    <location>
        <begin position="230"/>
        <end position="255"/>
    </location>
</feature>
<accession>A0A484SN29</accession>
<name>A0A484SN29_9ZZZZ</name>
<proteinExistence type="predicted"/>
<evidence type="ECO:0000256" key="1">
    <source>
        <dbReference type="SAM" id="MobiDB-lite"/>
    </source>
</evidence>
<evidence type="ECO:0000313" key="2">
    <source>
        <dbReference type="EMBL" id="VFR21706.1"/>
    </source>
</evidence>
<organism evidence="3">
    <name type="scientific">plant metagenome</name>
    <dbReference type="NCBI Taxonomy" id="1297885"/>
    <lineage>
        <taxon>unclassified sequences</taxon>
        <taxon>metagenomes</taxon>
        <taxon>organismal metagenomes</taxon>
    </lineage>
</organism>
<dbReference type="EMBL" id="CAADIF010000006">
    <property type="protein sequence ID" value="VFR64132.1"/>
    <property type="molecule type" value="Genomic_DNA"/>
</dbReference>
<dbReference type="EMBL" id="CAADIA010000002">
    <property type="protein sequence ID" value="VFR21706.1"/>
    <property type="molecule type" value="Genomic_DNA"/>
</dbReference>
<protein>
    <submittedName>
        <fullName evidence="3">Uncharacterized protein</fullName>
    </submittedName>
</protein>
<dbReference type="AlphaFoldDB" id="A0A484SN29"/>
<feature type="compositionally biased region" description="Polar residues" evidence="1">
    <location>
        <begin position="230"/>
        <end position="252"/>
    </location>
</feature>
<evidence type="ECO:0000313" key="3">
    <source>
        <dbReference type="EMBL" id="VFR64132.1"/>
    </source>
</evidence>
<sequence length="510" mass="56225">MRGHGSHKIVGPLVLLDRDGFLGAVKTIDRCLDRLSRQQPILVETVIPEIRKQHDAGPAGVVSIGVIDGVREKPAHGSRPIDKSQGFQRRELPPIRLEMCGKIRPDRVGGQIHRRIGMDSRPILEIDLRPGVTADVLGKDADSRIHIARPFYPRVQTGIRPIGQHRLGQLIKQGAVDATGRSRQLAAPDEVQHLRGHVIPEACKGLLTHTAEIRIVVCKRLHTSSRSTCLRQPVTRPNKNSSLQGTQGQPGPNRTADIGQICKHFQCVIALRKSESHVDAQVGAITDLTGLPYWNRHAAVPSRTADQSLNTHRRIEPEWPSPQHGNLFSGRAVEIFGTMSHAMQQLAGRRGTRSIRVLIWGGRAGCRRPADSHAAAIRQGKTEVTSEYPAQEALAFQPEGKLRATQTLARGQVGDIHAVQFLQATNICVAQCLGDIHAIDLRIVHHLDVERIRDLLRRTLRRVDLHMDAGRGLRARLGKNGQPGPNRMRDPTPQGIKKAVDWLNHGAALS</sequence>